<name>A0A8T3B636_DENNO</name>
<proteinExistence type="predicted"/>
<dbReference type="EMBL" id="JAGYWB010000011">
    <property type="protein sequence ID" value="KAI0504538.1"/>
    <property type="molecule type" value="Genomic_DNA"/>
</dbReference>
<evidence type="ECO:0000313" key="1">
    <source>
        <dbReference type="EMBL" id="KAI0504538.1"/>
    </source>
</evidence>
<comment type="caution">
    <text evidence="1">The sequence shown here is derived from an EMBL/GenBank/DDBJ whole genome shotgun (WGS) entry which is preliminary data.</text>
</comment>
<dbReference type="Proteomes" id="UP000829196">
    <property type="component" value="Unassembled WGS sequence"/>
</dbReference>
<protein>
    <submittedName>
        <fullName evidence="1">Uncharacterized protein</fullName>
    </submittedName>
</protein>
<organism evidence="1 2">
    <name type="scientific">Dendrobium nobile</name>
    <name type="common">Orchid</name>
    <dbReference type="NCBI Taxonomy" id="94219"/>
    <lineage>
        <taxon>Eukaryota</taxon>
        <taxon>Viridiplantae</taxon>
        <taxon>Streptophyta</taxon>
        <taxon>Embryophyta</taxon>
        <taxon>Tracheophyta</taxon>
        <taxon>Spermatophyta</taxon>
        <taxon>Magnoliopsida</taxon>
        <taxon>Liliopsida</taxon>
        <taxon>Asparagales</taxon>
        <taxon>Orchidaceae</taxon>
        <taxon>Epidendroideae</taxon>
        <taxon>Malaxideae</taxon>
        <taxon>Dendrobiinae</taxon>
        <taxon>Dendrobium</taxon>
    </lineage>
</organism>
<sequence>MDTVDVFFNGVVEIKVHVKEWRLENVDLISIVMHKSKVPFGFRHASSPGVEGVPKKKKGGRRWRLGVERFGRREV</sequence>
<gene>
    <name evidence="1" type="ORF">KFK09_015490</name>
</gene>
<accession>A0A8T3B636</accession>
<reference evidence="1" key="1">
    <citation type="journal article" date="2022" name="Front. Genet.">
        <title>Chromosome-Scale Assembly of the Dendrobium nobile Genome Provides Insights Into the Molecular Mechanism of the Biosynthesis of the Medicinal Active Ingredient of Dendrobium.</title>
        <authorList>
            <person name="Xu Q."/>
            <person name="Niu S.-C."/>
            <person name="Li K.-L."/>
            <person name="Zheng P.-J."/>
            <person name="Zhang X.-J."/>
            <person name="Jia Y."/>
            <person name="Liu Y."/>
            <person name="Niu Y.-X."/>
            <person name="Yu L.-H."/>
            <person name="Chen D.-F."/>
            <person name="Zhang G.-Q."/>
        </authorList>
    </citation>
    <scope>NUCLEOTIDE SEQUENCE</scope>
    <source>
        <tissue evidence="1">Leaf</tissue>
    </source>
</reference>
<dbReference type="AlphaFoldDB" id="A0A8T3B636"/>
<keyword evidence="2" id="KW-1185">Reference proteome</keyword>
<evidence type="ECO:0000313" key="2">
    <source>
        <dbReference type="Proteomes" id="UP000829196"/>
    </source>
</evidence>